<evidence type="ECO:0000259" key="9">
    <source>
        <dbReference type="Pfam" id="PF25198"/>
    </source>
</evidence>
<evidence type="ECO:0000256" key="2">
    <source>
        <dbReference type="ARBA" id="ARBA00007886"/>
    </source>
</evidence>
<organism evidence="10 11">
    <name type="scientific">Sporomusa silvacetica DSM 10669</name>
    <dbReference type="NCBI Taxonomy" id="1123289"/>
    <lineage>
        <taxon>Bacteria</taxon>
        <taxon>Bacillati</taxon>
        <taxon>Bacillota</taxon>
        <taxon>Negativicutes</taxon>
        <taxon>Selenomonadales</taxon>
        <taxon>Sporomusaceae</taxon>
        <taxon>Sporomusa</taxon>
    </lineage>
</organism>
<evidence type="ECO:0000313" key="10">
    <source>
        <dbReference type="EMBL" id="XFO66577.1"/>
    </source>
</evidence>
<name>A0ABZ3ILN1_9FIRM</name>
<feature type="domain" description="Spore germination GerAC-like C-terminal" evidence="8">
    <location>
        <begin position="209"/>
        <end position="376"/>
    </location>
</feature>
<protein>
    <submittedName>
        <fullName evidence="10">Spore germination protein B3</fullName>
    </submittedName>
</protein>
<dbReference type="EMBL" id="CP155573">
    <property type="protein sequence ID" value="XFO66577.1"/>
    <property type="molecule type" value="Genomic_DNA"/>
</dbReference>
<evidence type="ECO:0000256" key="7">
    <source>
        <dbReference type="ARBA" id="ARBA00023288"/>
    </source>
</evidence>
<sequence length="389" mass="43580">MNNVDELAIVLGVGIDRVRGTEPILLTVQIVNTSAKGPGGEGGGQDTQFITLTSQGKSLLDAERNLAKTSSRKVFFSHNKIVVLGKNFTASDISEAMDYIQRNREFRRTNLIVVAEQTAKEVLETKLDMEKLPMLGLHDMLVSKNQLFIYPVNINDFLLNLKTDIGISYASVVNLLDVTKENKIKQDQVAEKSGESSGTKGSTKIHLDKIAIFKNNRLVGTLTEQESIGFLWLINKLKRDTVVIPFPIAEEEKGISLDIIKGNSKIIPHITDKGITMEVVCTGEAELREAGYLSEQLKDLQIYKQLEQEAEKVLKAKVEQTIVRAQQDLKADFIGFGNQIHNYNPTEWHLIKADWEQRFPKIQYTITCHVTMRKAGIIKGSATLRNDEE</sequence>
<dbReference type="NCBIfam" id="TIGR02887">
    <property type="entry name" value="spore_ger_x_C"/>
    <property type="match status" value="1"/>
</dbReference>
<evidence type="ECO:0000259" key="8">
    <source>
        <dbReference type="Pfam" id="PF05504"/>
    </source>
</evidence>
<evidence type="ECO:0000256" key="3">
    <source>
        <dbReference type="ARBA" id="ARBA00022544"/>
    </source>
</evidence>
<dbReference type="Gene3D" id="3.30.300.210">
    <property type="entry name" value="Nutrient germinant receptor protein C, domain 3"/>
    <property type="match status" value="1"/>
</dbReference>
<accession>A0ABZ3ILN1</accession>
<evidence type="ECO:0000313" key="11">
    <source>
        <dbReference type="Proteomes" id="UP000216752"/>
    </source>
</evidence>
<comment type="similarity">
    <text evidence="2">Belongs to the GerABKC lipoprotein family.</text>
</comment>
<feature type="domain" description="Spore germination protein N-terminal" evidence="9">
    <location>
        <begin position="3"/>
        <end position="169"/>
    </location>
</feature>
<dbReference type="InterPro" id="IPR057336">
    <property type="entry name" value="GerAC_N"/>
</dbReference>
<evidence type="ECO:0000256" key="6">
    <source>
        <dbReference type="ARBA" id="ARBA00023139"/>
    </source>
</evidence>
<keyword evidence="7" id="KW-0449">Lipoprotein</keyword>
<dbReference type="InterPro" id="IPR008844">
    <property type="entry name" value="Spore_GerAC-like"/>
</dbReference>
<keyword evidence="11" id="KW-1185">Reference proteome</keyword>
<dbReference type="Proteomes" id="UP000216752">
    <property type="component" value="Chromosome"/>
</dbReference>
<dbReference type="Pfam" id="PF05504">
    <property type="entry name" value="Spore_GerAC"/>
    <property type="match status" value="1"/>
</dbReference>
<keyword evidence="3" id="KW-0309">Germination</keyword>
<keyword evidence="5" id="KW-0472">Membrane</keyword>
<dbReference type="Pfam" id="PF25198">
    <property type="entry name" value="Spore_GerAC_N"/>
    <property type="match status" value="1"/>
</dbReference>
<gene>
    <name evidence="10" type="primary">gerBC_3</name>
    <name evidence="10" type="ORF">SPSIL_027360</name>
</gene>
<evidence type="ECO:0000256" key="4">
    <source>
        <dbReference type="ARBA" id="ARBA00022729"/>
    </source>
</evidence>
<keyword evidence="6" id="KW-0564">Palmitate</keyword>
<dbReference type="PANTHER" id="PTHR35789:SF1">
    <property type="entry name" value="SPORE GERMINATION PROTEIN B3"/>
    <property type="match status" value="1"/>
</dbReference>
<dbReference type="Gene3D" id="6.20.190.10">
    <property type="entry name" value="Nutrient germinant receptor protein C, domain 1"/>
    <property type="match status" value="1"/>
</dbReference>
<reference evidence="10" key="1">
    <citation type="submission" date="2024-05" db="EMBL/GenBank/DDBJ databases">
        <title>Isolation and characterization of Sporomusa carbonis sp. nov., a carboxydotrophic hydrogenogen in the genus of Sporomusa isolated from a charcoal burning pile.</title>
        <authorList>
            <person name="Boeer T."/>
            <person name="Rosenbaum F."/>
            <person name="Eysell L."/>
            <person name="Mueller V."/>
            <person name="Daniel R."/>
            <person name="Poehlein A."/>
        </authorList>
    </citation>
    <scope>NUCLEOTIDE SEQUENCE [LARGE SCALE GENOMIC DNA]</scope>
    <source>
        <strain evidence="10">DSM 10669</strain>
    </source>
</reference>
<evidence type="ECO:0000256" key="5">
    <source>
        <dbReference type="ARBA" id="ARBA00023136"/>
    </source>
</evidence>
<keyword evidence="4" id="KW-0732">Signal</keyword>
<proteinExistence type="inferred from homology"/>
<comment type="subcellular location">
    <subcellularLocation>
        <location evidence="1">Membrane</location>
        <topology evidence="1">Lipid-anchor</topology>
    </subcellularLocation>
</comment>
<evidence type="ECO:0000256" key="1">
    <source>
        <dbReference type="ARBA" id="ARBA00004635"/>
    </source>
</evidence>
<dbReference type="PANTHER" id="PTHR35789">
    <property type="entry name" value="SPORE GERMINATION PROTEIN B3"/>
    <property type="match status" value="1"/>
</dbReference>
<dbReference type="InterPro" id="IPR038501">
    <property type="entry name" value="Spore_GerAC_C_sf"/>
</dbReference>
<dbReference type="InterPro" id="IPR046953">
    <property type="entry name" value="Spore_GerAC-like_C"/>
</dbReference>